<reference evidence="9" key="1">
    <citation type="journal article" date="2013" name="Nat. Genet.">
        <title>The draft genomes of soft-shell turtle and green sea turtle yield insights into the development and evolution of the turtle-specific body plan.</title>
        <authorList>
            <person name="Wang Z."/>
            <person name="Pascual-Anaya J."/>
            <person name="Zadissa A."/>
            <person name="Li W."/>
            <person name="Niimura Y."/>
            <person name="Huang Z."/>
            <person name="Li C."/>
            <person name="White S."/>
            <person name="Xiong Z."/>
            <person name="Fang D."/>
            <person name="Wang B."/>
            <person name="Ming Y."/>
            <person name="Chen Y."/>
            <person name="Zheng Y."/>
            <person name="Kuraku S."/>
            <person name="Pignatelli M."/>
            <person name="Herrero J."/>
            <person name="Beal K."/>
            <person name="Nozawa M."/>
            <person name="Li Q."/>
            <person name="Wang J."/>
            <person name="Zhang H."/>
            <person name="Yu L."/>
            <person name="Shigenobu S."/>
            <person name="Wang J."/>
            <person name="Liu J."/>
            <person name="Flicek P."/>
            <person name="Searle S."/>
            <person name="Wang J."/>
            <person name="Kuratani S."/>
            <person name="Yin Y."/>
            <person name="Aken B."/>
            <person name="Zhang G."/>
            <person name="Irie N."/>
        </authorList>
    </citation>
    <scope>NUCLEOTIDE SEQUENCE [LARGE SCALE GENOMIC DNA]</scope>
</reference>
<comment type="subcellular location">
    <subcellularLocation>
        <location evidence="1">Cell projection</location>
        <location evidence="1">Cilium</location>
    </subcellularLocation>
    <subcellularLocation>
        <location evidence="2">Cytoplasm</location>
    </subcellularLocation>
</comment>
<dbReference type="InterPro" id="IPR013783">
    <property type="entry name" value="Ig-like_fold"/>
</dbReference>
<dbReference type="Gene3D" id="2.60.40.10">
    <property type="entry name" value="Immunoglobulins"/>
    <property type="match status" value="7"/>
</dbReference>
<evidence type="ECO:0000256" key="3">
    <source>
        <dbReference type="ARBA" id="ARBA00022490"/>
    </source>
</evidence>
<evidence type="ECO:0000259" key="7">
    <source>
        <dbReference type="Pfam" id="PF22544"/>
    </source>
</evidence>
<dbReference type="eggNOG" id="ENOG502QQ4F">
    <property type="taxonomic scope" value="Eukaryota"/>
</dbReference>
<dbReference type="PANTHER" id="PTHR23053">
    <property type="entry name" value="DLEC1 DELETED IN LUNG AND ESOPHAGEAL CANCER 1"/>
    <property type="match status" value="1"/>
</dbReference>
<gene>
    <name evidence="8" type="ORF">UY3_17383</name>
</gene>
<feature type="compositionally biased region" description="Polar residues" evidence="6">
    <location>
        <begin position="1178"/>
        <end position="1189"/>
    </location>
</feature>
<evidence type="ECO:0000256" key="1">
    <source>
        <dbReference type="ARBA" id="ARBA00004138"/>
    </source>
</evidence>
<proteinExistence type="predicted"/>
<keyword evidence="4" id="KW-0969">Cilium</keyword>
<keyword evidence="3" id="KW-0963">Cytoplasm</keyword>
<organism evidence="8 9">
    <name type="scientific">Chelonia mydas</name>
    <name type="common">Green sea-turtle</name>
    <name type="synonym">Chelonia agassizi</name>
    <dbReference type="NCBI Taxonomy" id="8469"/>
    <lineage>
        <taxon>Eukaryota</taxon>
        <taxon>Metazoa</taxon>
        <taxon>Chordata</taxon>
        <taxon>Craniata</taxon>
        <taxon>Vertebrata</taxon>
        <taxon>Euteleostomi</taxon>
        <taxon>Archelosauria</taxon>
        <taxon>Testudinata</taxon>
        <taxon>Testudines</taxon>
        <taxon>Cryptodira</taxon>
        <taxon>Durocryptodira</taxon>
        <taxon>Americhelydia</taxon>
        <taxon>Chelonioidea</taxon>
        <taxon>Cheloniidae</taxon>
        <taxon>Chelonia</taxon>
    </lineage>
</organism>
<evidence type="ECO:0000256" key="2">
    <source>
        <dbReference type="ARBA" id="ARBA00004496"/>
    </source>
</evidence>
<feature type="compositionally biased region" description="Basic and acidic residues" evidence="6">
    <location>
        <begin position="1163"/>
        <end position="1177"/>
    </location>
</feature>
<evidence type="ECO:0000313" key="9">
    <source>
        <dbReference type="Proteomes" id="UP000031443"/>
    </source>
</evidence>
<name>M7ARQ3_CHEMY</name>
<feature type="domain" description="HYDIN/VesB/CFA65-like Ig-like" evidence="7">
    <location>
        <begin position="53"/>
        <end position="146"/>
    </location>
</feature>
<protein>
    <submittedName>
        <fullName evidence="8">Hydrocephalus-inducing protein like protein</fullName>
    </submittedName>
</protein>
<evidence type="ECO:0000256" key="6">
    <source>
        <dbReference type="SAM" id="MobiDB-lite"/>
    </source>
</evidence>
<dbReference type="PANTHER" id="PTHR23053:SF0">
    <property type="entry name" value="HYDROCEPHALUS-INDUCING PROTEIN HOMOLOG"/>
    <property type="match status" value="1"/>
</dbReference>
<feature type="domain" description="HYDIN/VesB/CFA65-like Ig-like" evidence="7">
    <location>
        <begin position="389"/>
        <end position="489"/>
    </location>
</feature>
<dbReference type="STRING" id="8469.M7ARQ3"/>
<dbReference type="GO" id="GO:0003341">
    <property type="term" value="P:cilium movement"/>
    <property type="evidence" value="ECO:0007669"/>
    <property type="project" value="TreeGrafter"/>
</dbReference>
<feature type="region of interest" description="Disordered" evidence="6">
    <location>
        <begin position="1161"/>
        <end position="1189"/>
    </location>
</feature>
<dbReference type="GO" id="GO:1904158">
    <property type="term" value="P:axonemal central apparatus assembly"/>
    <property type="evidence" value="ECO:0007669"/>
    <property type="project" value="TreeGrafter"/>
</dbReference>
<dbReference type="Pfam" id="PF22544">
    <property type="entry name" value="HYDIN_VesB_CFA65-like_Ig"/>
    <property type="match status" value="2"/>
</dbReference>
<evidence type="ECO:0000313" key="8">
    <source>
        <dbReference type="EMBL" id="EMP25540.1"/>
    </source>
</evidence>
<sequence>MRLTSRRDKVSKVLPQRIGMLNNWTSLDYIHQVTCITEREKFIVPIRAIGARAILDFPDQLNFSTCPVKYSTQKTLLVRNIGNREARYRISLQSPFSVEPCIGTLGVGETMQLTVEFQPLEIGDHSKDLIVHYDTGEDIHISLYGAAIDVNVRLDKNSLMIEKTYVTLANQRSVLIHNRSDIIAHFQWKVFVTQEEEERQKLRYEVMAEKCEDIHISLYGAAIDVNVRLDKNSLMIEKTYVTLANQRSVLIHNRSDIIAHFQWKVFVTQEEEERQKLRLCYQVQTQEEDGTDPFLEECNADPMFRERLSILSRTFQNHRAMMQGDSMLFSDNIFTIEPVEGDVWPNSTAEINVIFKPREAKVYHRTIYCDISGRETRLPLRIKGEGMGPKLLFSFDQLDIGKVFVGSTHSYEAILCNKGAIDALFNLIPPSTALGACFTFDPKEGIILPGGLQAIQISFNSTILGEFTEEFKFSVNGAPEPVILTIRGCVIGPTFHFNVPSLNFGDVSFGFPRSLSCSLRNTSLIPMTFNLCIPGDGPGDPSVTSFVQTLDITRTSWRKGAQGSVKPKEFIITPSSGTIRSHGLLDIQVTLCSNTVKKYETALVVDVDGIGEEVLALLITARCVVPPLRVVNPVVKFGRCFLKFPHQQVVMLVNDAELPGCYGVLPQEYEEKPSVLYSSPRPCGIIQPHSTVEIPLVLEAQVTGQQDTVASIAMFGSEESPLKIHLVSIGEGPVVYVEPAQIDFGNIQVLKDASCTLHLSNQTVIPAPFWAQMACSHSLWRIEPSEGVVPPEAKVSLTLIANLDDTVKFQDKVNLFIRNSNTYVIPVQAVGIGTTIVTDKPFAPALNLGPHFSLDPCCYRFKITNRGRRTHQLYWMTEGFPPFRQRNQFPAISNAKGKNSPQRPETPSPVFKLHPLRMELIPGKTMDMMLEGSSDTPKVVKERLICHAIIGKQSGKERIMKVDVTCEFIAPILHLSSREITFRVEKHPSDVLTSQYEPLILKNISSLPLSVLLSLQAPFFLCDTDQQTLPAEVQPRTLETGEEQHLSIRFDPSYRKDLNTRVAEEVLTIRYLEHPHEDQVTLRGEVHFPNLHFQTMDLDFGCILNDTEVVRYIKMTNCSPLFVKYHWSFLMDSDGNQIRGWLEGGYHWLVPGSFRFSPGGRKSIIEPKPTNEQKTQQEPEAASEQTDSNISMSISRTLSPAELKESLWFVESEDLLATGVEEVFDILPLYGMLQPNESQQVSFTFYGHADITARAKALCKVEGGPTYEIVLNGEASLISYAFDITEIDYGLQLFDQVIEAEITLCNNGKVGFGYMVLNTSQASSDNPPPGVPLILPATSIATCCIHSLPPDHSYQRTGSQGKLAVGAGDKAGRSTAAKRGSPHIKEIPWFSHRCWPYMSSKGYSTYQPCSWTALLQSYLWKSTSSLTCYSAGSCCYSSPRCCLVSANYTMSTGYCRSVIASARRSELMKD</sequence>
<dbReference type="EMBL" id="KB588549">
    <property type="protein sequence ID" value="EMP25540.1"/>
    <property type="molecule type" value="Genomic_DNA"/>
</dbReference>
<dbReference type="InterPro" id="IPR053879">
    <property type="entry name" value="HYDIN_VesB_CFA65-like_Ig"/>
</dbReference>
<evidence type="ECO:0000256" key="5">
    <source>
        <dbReference type="ARBA" id="ARBA00023273"/>
    </source>
</evidence>
<dbReference type="Proteomes" id="UP000031443">
    <property type="component" value="Unassembled WGS sequence"/>
</dbReference>
<accession>M7ARQ3</accession>
<dbReference type="GO" id="GO:0005930">
    <property type="term" value="C:axoneme"/>
    <property type="evidence" value="ECO:0007669"/>
    <property type="project" value="TreeGrafter"/>
</dbReference>
<evidence type="ECO:0000256" key="4">
    <source>
        <dbReference type="ARBA" id="ARBA00023069"/>
    </source>
</evidence>
<keyword evidence="9" id="KW-1185">Reference proteome</keyword>
<keyword evidence="5" id="KW-0966">Cell projection</keyword>
<dbReference type="InterPro" id="IPR033305">
    <property type="entry name" value="Hydin-like"/>
</dbReference>